<comment type="caution">
    <text evidence="1">The sequence shown here is derived from an EMBL/GenBank/DDBJ whole genome shotgun (WGS) entry which is preliminary data.</text>
</comment>
<dbReference type="Proteomes" id="UP000245390">
    <property type="component" value="Unassembled WGS sequence"/>
</dbReference>
<protein>
    <submittedName>
        <fullName evidence="1">Uncharacterized protein</fullName>
    </submittedName>
</protein>
<dbReference type="AlphaFoldDB" id="A0A316FWS5"/>
<proteinExistence type="predicted"/>
<keyword evidence="2" id="KW-1185">Reference proteome</keyword>
<name>A0A316FWS5_9RHOB</name>
<gene>
    <name evidence="1" type="ORF">C8D95_11453</name>
</gene>
<sequence>MSIAIDTFQNRSMRMSMVLNVVLALGIVALLPMPQAKGSGARVCADNPGNVTALEVAQVGKMRERAASKVEGPARVIRKAALVSTGGTTTPIVRSVRCLRN</sequence>
<accession>A0A316FWS5</accession>
<organism evidence="1 2">
    <name type="scientific">Silicimonas algicola</name>
    <dbReference type="NCBI Taxonomy" id="1826607"/>
    <lineage>
        <taxon>Bacteria</taxon>
        <taxon>Pseudomonadati</taxon>
        <taxon>Pseudomonadota</taxon>
        <taxon>Alphaproteobacteria</taxon>
        <taxon>Rhodobacterales</taxon>
        <taxon>Paracoccaceae</taxon>
    </lineage>
</organism>
<evidence type="ECO:0000313" key="2">
    <source>
        <dbReference type="Proteomes" id="UP000245390"/>
    </source>
</evidence>
<reference evidence="1 2" key="1">
    <citation type="submission" date="2018-05" db="EMBL/GenBank/DDBJ databases">
        <title>Genomic Encyclopedia of Type Strains, Phase IV (KMG-IV): sequencing the most valuable type-strain genomes for metagenomic binning, comparative biology and taxonomic classification.</title>
        <authorList>
            <person name="Goeker M."/>
        </authorList>
    </citation>
    <scope>NUCLEOTIDE SEQUENCE [LARGE SCALE GENOMIC DNA]</scope>
    <source>
        <strain evidence="1 2">DSM 103371</strain>
    </source>
</reference>
<dbReference type="EMBL" id="QGGV01000014">
    <property type="protein sequence ID" value="PWK53151.1"/>
    <property type="molecule type" value="Genomic_DNA"/>
</dbReference>
<evidence type="ECO:0000313" key="1">
    <source>
        <dbReference type="EMBL" id="PWK53151.1"/>
    </source>
</evidence>